<feature type="domain" description="Sigma-54 factor interaction" evidence="5">
    <location>
        <begin position="348"/>
        <end position="535"/>
    </location>
</feature>
<dbReference type="PANTHER" id="PTHR32071">
    <property type="entry name" value="TRANSCRIPTIONAL REGULATORY PROTEIN"/>
    <property type="match status" value="1"/>
</dbReference>
<name>A0ABU5IDY1_9BURK</name>
<dbReference type="Gene3D" id="3.40.50.300">
    <property type="entry name" value="P-loop containing nucleotide triphosphate hydrolases"/>
    <property type="match status" value="1"/>
</dbReference>
<keyword evidence="7" id="KW-1185">Reference proteome</keyword>
<dbReference type="PROSITE" id="PS50045">
    <property type="entry name" value="SIGMA54_INTERACT_4"/>
    <property type="match status" value="1"/>
</dbReference>
<evidence type="ECO:0000256" key="4">
    <source>
        <dbReference type="ARBA" id="ARBA00023163"/>
    </source>
</evidence>
<dbReference type="EMBL" id="JAXOJX010000012">
    <property type="protein sequence ID" value="MDZ5456870.1"/>
    <property type="molecule type" value="Genomic_DNA"/>
</dbReference>
<dbReference type="PROSITE" id="PS00675">
    <property type="entry name" value="SIGMA54_INTERACT_1"/>
    <property type="match status" value="1"/>
</dbReference>
<dbReference type="SUPFAM" id="SSF52540">
    <property type="entry name" value="P-loop containing nucleoside triphosphate hydrolases"/>
    <property type="match status" value="1"/>
</dbReference>
<evidence type="ECO:0000313" key="7">
    <source>
        <dbReference type="Proteomes" id="UP001293718"/>
    </source>
</evidence>
<sequence>MANALTRHIDNVIAVGSGASTLPHSDAASMFHRSWARCISQYGLDPTQPKRARILPSEVVRRHQQRMDGFLRVARSGMEDLYRRVADLAYMVLLTDADGITVDYIGNAATEPQLRAAGLILGADWSEANAGTCGVGTSLIERKAITCHHADHFDATHIGLTCSSAPLFAPDGELLGVLDVSALQSPSARESQHLVRQLVAMYAQMIEDANFLSSFGRHWILRLGQACGLVEVAGEVMFAFDEDAVIVGANSGARRRFGAPSPGEAAPTSLLGRNLLELLDMGFDALWALARANAPTAREVVGRYPFHNERFFPAVMPPRTRAGTAAAAMPVRTAAPAAGVRPGALDRLAGDDPGMQTLISHAKRLVDSQVSLLIQGETGAGKEVLAKALRDHSARARKPFVAVNCASIPETLIESELFGYTPGCFTGGRSKGMKGLIAQSDGGTLFLDEIGDMPLHLQTRFLRVLSESHVLPLGADQPIAVKLNVVAATHRDLRVAIERGQFREDLYYRLSGAVLRLPPLRERRDMALPHPHHLR</sequence>
<evidence type="ECO:0000256" key="1">
    <source>
        <dbReference type="ARBA" id="ARBA00022741"/>
    </source>
</evidence>
<dbReference type="InterPro" id="IPR003593">
    <property type="entry name" value="AAA+_ATPase"/>
</dbReference>
<comment type="caution">
    <text evidence="6">The sequence shown here is derived from an EMBL/GenBank/DDBJ whole genome shotgun (WGS) entry which is preliminary data.</text>
</comment>
<evidence type="ECO:0000313" key="6">
    <source>
        <dbReference type="EMBL" id="MDZ5456870.1"/>
    </source>
</evidence>
<keyword evidence="2" id="KW-0067">ATP-binding</keyword>
<dbReference type="InterPro" id="IPR002078">
    <property type="entry name" value="Sigma_54_int"/>
</dbReference>
<dbReference type="InterPro" id="IPR003018">
    <property type="entry name" value="GAF"/>
</dbReference>
<dbReference type="PANTHER" id="PTHR32071:SF77">
    <property type="entry name" value="TRANSCRIPTIONAL REGULATORY PROTEIN"/>
    <property type="match status" value="1"/>
</dbReference>
<reference evidence="6 7" key="1">
    <citation type="submission" date="2023-11" db="EMBL/GenBank/DDBJ databases">
        <title>Draft genome of Azohydromonas lata strain H1 (DSM1123), a polyhydroxyalkanoate producer.</title>
        <authorList>
            <person name="Traversa D."/>
            <person name="D'Addabbo P."/>
            <person name="Pazzani C."/>
            <person name="Manzari C."/>
            <person name="Chiara M."/>
            <person name="Scrascia M."/>
        </authorList>
    </citation>
    <scope>NUCLEOTIDE SEQUENCE [LARGE SCALE GENOMIC DNA]</scope>
    <source>
        <strain evidence="6 7">H1</strain>
    </source>
</reference>
<dbReference type="RefSeq" id="WP_322465306.1">
    <property type="nucleotide sequence ID" value="NZ_JAXOJX010000012.1"/>
</dbReference>
<proteinExistence type="predicted"/>
<evidence type="ECO:0000259" key="5">
    <source>
        <dbReference type="PROSITE" id="PS50045"/>
    </source>
</evidence>
<dbReference type="InterPro" id="IPR027417">
    <property type="entry name" value="P-loop_NTPase"/>
</dbReference>
<evidence type="ECO:0000256" key="3">
    <source>
        <dbReference type="ARBA" id="ARBA00023015"/>
    </source>
</evidence>
<dbReference type="Pfam" id="PF01590">
    <property type="entry name" value="GAF"/>
    <property type="match status" value="1"/>
</dbReference>
<dbReference type="Gene3D" id="3.30.450.40">
    <property type="match status" value="1"/>
</dbReference>
<dbReference type="InterPro" id="IPR025662">
    <property type="entry name" value="Sigma_54_int_dom_ATP-bd_1"/>
</dbReference>
<organism evidence="6 7">
    <name type="scientific">Azohydromonas lata</name>
    <dbReference type="NCBI Taxonomy" id="45677"/>
    <lineage>
        <taxon>Bacteria</taxon>
        <taxon>Pseudomonadati</taxon>
        <taxon>Pseudomonadota</taxon>
        <taxon>Betaproteobacteria</taxon>
        <taxon>Burkholderiales</taxon>
        <taxon>Sphaerotilaceae</taxon>
        <taxon>Azohydromonas</taxon>
    </lineage>
</organism>
<dbReference type="InterPro" id="IPR025943">
    <property type="entry name" value="Sigma_54_int_dom_ATP-bd_2"/>
</dbReference>
<dbReference type="InterPro" id="IPR029016">
    <property type="entry name" value="GAF-like_dom_sf"/>
</dbReference>
<accession>A0ABU5IDY1</accession>
<keyword evidence="1" id="KW-0547">Nucleotide-binding</keyword>
<keyword evidence="4" id="KW-0804">Transcription</keyword>
<dbReference type="CDD" id="cd00009">
    <property type="entry name" value="AAA"/>
    <property type="match status" value="1"/>
</dbReference>
<dbReference type="Pfam" id="PF00158">
    <property type="entry name" value="Sigma54_activat"/>
    <property type="match status" value="1"/>
</dbReference>
<dbReference type="Proteomes" id="UP001293718">
    <property type="component" value="Unassembled WGS sequence"/>
</dbReference>
<dbReference type="SMART" id="SM00382">
    <property type="entry name" value="AAA"/>
    <property type="match status" value="1"/>
</dbReference>
<protein>
    <submittedName>
        <fullName evidence="6">Sigma-54-dependent Fis family transcriptional regulator</fullName>
    </submittedName>
</protein>
<keyword evidence="3" id="KW-0805">Transcription regulation</keyword>
<dbReference type="PROSITE" id="PS00676">
    <property type="entry name" value="SIGMA54_INTERACT_2"/>
    <property type="match status" value="1"/>
</dbReference>
<evidence type="ECO:0000256" key="2">
    <source>
        <dbReference type="ARBA" id="ARBA00022840"/>
    </source>
</evidence>
<dbReference type="SUPFAM" id="SSF55781">
    <property type="entry name" value="GAF domain-like"/>
    <property type="match status" value="1"/>
</dbReference>
<gene>
    <name evidence="6" type="ORF">SM757_09835</name>
</gene>